<protein>
    <recommendedName>
        <fullName evidence="1">Acyl-protein synthetase LuxE domain-containing protein</fullName>
    </recommendedName>
</protein>
<evidence type="ECO:0000313" key="3">
    <source>
        <dbReference type="Proteomes" id="UP000317158"/>
    </source>
</evidence>
<feature type="domain" description="Acyl-protein synthetase LuxE" evidence="1">
    <location>
        <begin position="240"/>
        <end position="434"/>
    </location>
</feature>
<gene>
    <name evidence="2" type="ORF">EF806_05140</name>
</gene>
<evidence type="ECO:0000313" key="2">
    <source>
        <dbReference type="EMBL" id="RZN64197.1"/>
    </source>
</evidence>
<dbReference type="AlphaFoldDB" id="A0A520KRD2"/>
<comment type="caution">
    <text evidence="2">The sequence shown here is derived from an EMBL/GenBank/DDBJ whole genome shotgun (WGS) entry which is preliminary data.</text>
</comment>
<sequence length="455" mass="52254">MSGNDFKSNLIRLVRRFIADLPVVDIVNDGFQTISSLGRIMNNPVWELSAKPELWHMDQKKLEELRFKAIKYAFNYHYDNCNFYRKYCDEYGNVSPKDIHTIDDVLEKIPQIPTEAFKKTMISSIPKERIHTVVTTSGTSGNFSYLPRDYGSLLRLGCVVVSYIANVGRLKVLKEQPRFEGETSKVVNYFLNNVYVSIFLPHPNEASTWFSSGFYGLIPFMNMFSIPYDFHLSGFRFDPQKILRTIKERAKDNKAVFSLGFHYVFNELMKYMDEEGETLELDPDGSNLCFNVLGGGWKKLSGEAIDKEEFRKKIVDHFGVYEPYVLDVYGFGESNTVAWDFCTERNMHLSPAVLAVTRDPDTLEIQDYGEEGLMSIWDPTMSAFPSFVISEDIVRLTEPFECDCGVISQCVEYRGRAKKAELRSCGLKMQQILTDEEMRNLTILKEKALRTGIGL</sequence>
<dbReference type="InterPro" id="IPR007534">
    <property type="entry name" value="LuxE"/>
</dbReference>
<dbReference type="Gene3D" id="3.40.50.12780">
    <property type="entry name" value="N-terminal domain of ligase-like"/>
    <property type="match status" value="1"/>
</dbReference>
<dbReference type="GO" id="GO:0008218">
    <property type="term" value="P:bioluminescence"/>
    <property type="evidence" value="ECO:0007669"/>
    <property type="project" value="InterPro"/>
</dbReference>
<organism evidence="2 3">
    <name type="scientific">Methanoliparum thermophilum</name>
    <dbReference type="NCBI Taxonomy" id="2491083"/>
    <lineage>
        <taxon>Archaea</taxon>
        <taxon>Methanobacteriati</taxon>
        <taxon>Methanobacteriota</taxon>
        <taxon>Candidatus Methanoliparia</taxon>
        <taxon>Candidatus Methanoliparales</taxon>
        <taxon>Candidatus Methanoliparaceae</taxon>
        <taxon>Candidatus Methanoliparum</taxon>
    </lineage>
</organism>
<dbReference type="Proteomes" id="UP000317158">
    <property type="component" value="Unassembled WGS sequence"/>
</dbReference>
<dbReference type="InterPro" id="IPR042099">
    <property type="entry name" value="ANL_N_sf"/>
</dbReference>
<evidence type="ECO:0000259" key="1">
    <source>
        <dbReference type="Pfam" id="PF04443"/>
    </source>
</evidence>
<reference evidence="2 3" key="1">
    <citation type="journal article" date="2019" name="Nat. Microbiol.">
        <title>Wide diversity of methane and short-chain alkane metabolisms in uncultured archaea.</title>
        <authorList>
            <person name="Borrel G."/>
            <person name="Adam P.S."/>
            <person name="McKay L.J."/>
            <person name="Chen L.X."/>
            <person name="Sierra-Garcia I.N."/>
            <person name="Sieber C.M."/>
            <person name="Letourneur Q."/>
            <person name="Ghozlane A."/>
            <person name="Andersen G.L."/>
            <person name="Li W.J."/>
            <person name="Hallam S.J."/>
            <person name="Muyzer G."/>
            <person name="de Oliveira V.M."/>
            <person name="Inskeep W.P."/>
            <person name="Banfield J.F."/>
            <person name="Gribaldo S."/>
        </authorList>
    </citation>
    <scope>NUCLEOTIDE SEQUENCE [LARGE SCALE GENOMIC DNA]</scope>
    <source>
        <strain evidence="2">NM1a</strain>
    </source>
</reference>
<feature type="domain" description="Acyl-protein synthetase LuxE" evidence="1">
    <location>
        <begin position="48"/>
        <end position="164"/>
    </location>
</feature>
<accession>A0A520KRD2</accession>
<name>A0A520KRD2_METT2</name>
<dbReference type="Pfam" id="PF04443">
    <property type="entry name" value="LuxE"/>
    <property type="match status" value="2"/>
</dbReference>
<proteinExistence type="predicted"/>
<dbReference type="EMBL" id="RXIF01000009">
    <property type="protein sequence ID" value="RZN64197.1"/>
    <property type="molecule type" value="Genomic_DNA"/>
</dbReference>